<dbReference type="EMBL" id="JALKCH010000017">
    <property type="protein sequence ID" value="MCK0198992.1"/>
    <property type="molecule type" value="Genomic_DNA"/>
</dbReference>
<evidence type="ECO:0000256" key="1">
    <source>
        <dbReference type="SAM" id="MobiDB-lite"/>
    </source>
</evidence>
<feature type="region of interest" description="Disordered" evidence="1">
    <location>
        <begin position="53"/>
        <end position="75"/>
    </location>
</feature>
<sequence length="103" mass="11602">MDRRGFLFGLLGLAGAGGTLALSGAKAEATVLGQLKNIAPLEPETDVDVVAAGSTPDGTPIETVRSGWHRPPPPRRRRRRVRVCRRVRDRWGRVRNRCWYEWR</sequence>
<keyword evidence="3" id="KW-1185">Reference proteome</keyword>
<protein>
    <recommendedName>
        <fullName evidence="4">Protamine-2 (Modular protein)</fullName>
    </recommendedName>
</protein>
<proteinExistence type="predicted"/>
<evidence type="ECO:0008006" key="4">
    <source>
        <dbReference type="Google" id="ProtNLM"/>
    </source>
</evidence>
<dbReference type="RefSeq" id="WP_247030895.1">
    <property type="nucleotide sequence ID" value="NZ_JALKCH010000017.1"/>
</dbReference>
<reference evidence="2 3" key="1">
    <citation type="submission" date="2022-04" db="EMBL/GenBank/DDBJ databases">
        <authorList>
            <person name="Grouzdev D.S."/>
            <person name="Pantiukh K.S."/>
            <person name="Krutkina M.S."/>
        </authorList>
    </citation>
    <scope>NUCLEOTIDE SEQUENCE [LARGE SCALE GENOMIC DNA]</scope>
    <source>
        <strain evidence="2 3">6x-1</strain>
    </source>
</reference>
<evidence type="ECO:0000313" key="3">
    <source>
        <dbReference type="Proteomes" id="UP001203284"/>
    </source>
</evidence>
<organism evidence="2 3">
    <name type="scientific">Ancylobacter crimeensis</name>
    <dbReference type="NCBI Taxonomy" id="2579147"/>
    <lineage>
        <taxon>Bacteria</taxon>
        <taxon>Pseudomonadati</taxon>
        <taxon>Pseudomonadota</taxon>
        <taxon>Alphaproteobacteria</taxon>
        <taxon>Hyphomicrobiales</taxon>
        <taxon>Xanthobacteraceae</taxon>
        <taxon>Ancylobacter</taxon>
    </lineage>
</organism>
<dbReference type="Proteomes" id="UP001203284">
    <property type="component" value="Unassembled WGS sequence"/>
</dbReference>
<accession>A0ABT0DGW1</accession>
<evidence type="ECO:0000313" key="2">
    <source>
        <dbReference type="EMBL" id="MCK0198992.1"/>
    </source>
</evidence>
<gene>
    <name evidence="2" type="ORF">MWN34_19005</name>
</gene>
<name>A0ABT0DGW1_9HYPH</name>
<comment type="caution">
    <text evidence="2">The sequence shown here is derived from an EMBL/GenBank/DDBJ whole genome shotgun (WGS) entry which is preliminary data.</text>
</comment>